<sequence>MVERSILIENKTGLHARPASNLVKAAKQFKSKIHIMKDDRAYEAKSMLAILSAGIVKGTRIRLVCEGEDEADALKNLTELIASNKEE</sequence>
<dbReference type="Proteomes" id="UP000594014">
    <property type="component" value="Chromosome"/>
</dbReference>
<evidence type="ECO:0000313" key="1">
    <source>
        <dbReference type="EMBL" id="QOX65126.1"/>
    </source>
</evidence>
<proteinExistence type="predicted"/>
<keyword evidence="2" id="KW-1185">Reference proteome</keyword>
<reference evidence="1" key="1">
    <citation type="submission" date="2019-08" db="EMBL/GenBank/DDBJ databases">
        <title>Genome sequence of Clostridiales bacterium MT110.</title>
        <authorList>
            <person name="Cao J."/>
        </authorList>
    </citation>
    <scope>NUCLEOTIDE SEQUENCE</scope>
    <source>
        <strain evidence="1">MT110</strain>
    </source>
</reference>
<protein>
    <submittedName>
        <fullName evidence="1">HPr family phosphocarrier protein</fullName>
    </submittedName>
</protein>
<gene>
    <name evidence="1" type="ORF">FRZ06_18130</name>
</gene>
<evidence type="ECO:0000313" key="2">
    <source>
        <dbReference type="Proteomes" id="UP000594014"/>
    </source>
</evidence>
<name>A0ACD1AF60_9FIRM</name>
<organism evidence="1 2">
    <name type="scientific">Anoxybacterium hadale</name>
    <dbReference type="NCBI Taxonomy" id="3408580"/>
    <lineage>
        <taxon>Bacteria</taxon>
        <taxon>Bacillati</taxon>
        <taxon>Bacillota</taxon>
        <taxon>Clostridia</taxon>
        <taxon>Peptostreptococcales</taxon>
        <taxon>Anaerovoracaceae</taxon>
        <taxon>Anoxybacterium</taxon>
    </lineage>
</organism>
<dbReference type="EMBL" id="CP042469">
    <property type="protein sequence ID" value="QOX65126.1"/>
    <property type="molecule type" value="Genomic_DNA"/>
</dbReference>
<accession>A0ACD1AF60</accession>